<protein>
    <submittedName>
        <fullName evidence="1">Uncharacterized protein</fullName>
    </submittedName>
</protein>
<keyword evidence="2" id="KW-1185">Reference proteome</keyword>
<proteinExistence type="predicted"/>
<organism evidence="1 2">
    <name type="scientific">Vigna unguiculata</name>
    <name type="common">Cowpea</name>
    <dbReference type="NCBI Taxonomy" id="3917"/>
    <lineage>
        <taxon>Eukaryota</taxon>
        <taxon>Viridiplantae</taxon>
        <taxon>Streptophyta</taxon>
        <taxon>Embryophyta</taxon>
        <taxon>Tracheophyta</taxon>
        <taxon>Spermatophyta</taxon>
        <taxon>Magnoliopsida</taxon>
        <taxon>eudicotyledons</taxon>
        <taxon>Gunneridae</taxon>
        <taxon>Pentapetalae</taxon>
        <taxon>rosids</taxon>
        <taxon>fabids</taxon>
        <taxon>Fabales</taxon>
        <taxon>Fabaceae</taxon>
        <taxon>Papilionoideae</taxon>
        <taxon>50 kb inversion clade</taxon>
        <taxon>NPAAA clade</taxon>
        <taxon>indigoferoid/millettioid clade</taxon>
        <taxon>Phaseoleae</taxon>
        <taxon>Vigna</taxon>
    </lineage>
</organism>
<dbReference type="EMBL" id="CP039349">
    <property type="protein sequence ID" value="QCD94110.1"/>
    <property type="molecule type" value="Genomic_DNA"/>
</dbReference>
<dbReference type="AlphaFoldDB" id="A0A4D6LZU7"/>
<dbReference type="Proteomes" id="UP000501690">
    <property type="component" value="Linkage Group LG5"/>
</dbReference>
<evidence type="ECO:0000313" key="1">
    <source>
        <dbReference type="EMBL" id="QCD94110.1"/>
    </source>
</evidence>
<evidence type="ECO:0000313" key="2">
    <source>
        <dbReference type="Proteomes" id="UP000501690"/>
    </source>
</evidence>
<sequence length="231" mass="25719">MWRQWSYLEFLTQVVTLPSLILALSLSGVTSSIRFALQLIHLNTPRLFNLPITQIVSLGLKIYDAHTNLPAHGPAFTNLPARSPTLRNSLLVVLLYRPAHRFTVQASSPDPKPTNRTLLHHYGGSAFIARRQALTNPLLQGLLHGGAHLAARHHAVQAYPYCSYRLAATPVSPSDISVAKFYYFQHPTQIGLLPQAIPVVHKYTSQIKVTPLIIYSPHMVQVSFIHSCQVP</sequence>
<reference evidence="1 2" key="1">
    <citation type="submission" date="2019-04" db="EMBL/GenBank/DDBJ databases">
        <title>An improved genome assembly and genetic linkage map for asparagus bean, Vigna unguiculata ssp. sesquipedialis.</title>
        <authorList>
            <person name="Xia Q."/>
            <person name="Zhang R."/>
            <person name="Dong Y."/>
        </authorList>
    </citation>
    <scope>NUCLEOTIDE SEQUENCE [LARGE SCALE GENOMIC DNA]</scope>
    <source>
        <tissue evidence="1">Leaf</tissue>
    </source>
</reference>
<gene>
    <name evidence="1" type="ORF">DEO72_LG5g2189</name>
</gene>
<name>A0A4D6LZU7_VIGUN</name>
<accession>A0A4D6LZU7</accession>